<dbReference type="AlphaFoldDB" id="A0A9W8I5N8"/>
<evidence type="ECO:0000256" key="3">
    <source>
        <dbReference type="SAM" id="MobiDB-lite"/>
    </source>
</evidence>
<dbReference type="Proteomes" id="UP001140094">
    <property type="component" value="Unassembled WGS sequence"/>
</dbReference>
<feature type="compositionally biased region" description="Low complexity" evidence="3">
    <location>
        <begin position="140"/>
        <end position="154"/>
    </location>
</feature>
<keyword evidence="1 2" id="KW-0694">RNA-binding</keyword>
<feature type="compositionally biased region" description="Low complexity" evidence="3">
    <location>
        <begin position="291"/>
        <end position="303"/>
    </location>
</feature>
<dbReference type="GO" id="GO:0000398">
    <property type="term" value="P:mRNA splicing, via spliceosome"/>
    <property type="evidence" value="ECO:0007669"/>
    <property type="project" value="TreeGrafter"/>
</dbReference>
<dbReference type="Gene3D" id="3.30.70.330">
    <property type="match status" value="1"/>
</dbReference>
<feature type="compositionally biased region" description="Basic residues" evidence="3">
    <location>
        <begin position="201"/>
        <end position="221"/>
    </location>
</feature>
<dbReference type="OrthoDB" id="439808at2759"/>
<proteinExistence type="predicted"/>
<keyword evidence="6" id="KW-1185">Reference proteome</keyword>
<name>A0A9W8I5N8_9FUNG</name>
<dbReference type="PANTHER" id="PTHR15481">
    <property type="entry name" value="RIBONUCLEIC ACID BINDING PROTEIN S1"/>
    <property type="match status" value="1"/>
</dbReference>
<dbReference type="Pfam" id="PF00076">
    <property type="entry name" value="RRM_1"/>
    <property type="match status" value="1"/>
</dbReference>
<dbReference type="InterPro" id="IPR000504">
    <property type="entry name" value="RRM_dom"/>
</dbReference>
<dbReference type="SMART" id="SM00360">
    <property type="entry name" value="RRM"/>
    <property type="match status" value="1"/>
</dbReference>
<organism evidence="5 6">
    <name type="scientific">Coemansia guatemalensis</name>
    <dbReference type="NCBI Taxonomy" id="2761395"/>
    <lineage>
        <taxon>Eukaryota</taxon>
        <taxon>Fungi</taxon>
        <taxon>Fungi incertae sedis</taxon>
        <taxon>Zoopagomycota</taxon>
        <taxon>Kickxellomycotina</taxon>
        <taxon>Kickxellomycetes</taxon>
        <taxon>Kickxellales</taxon>
        <taxon>Kickxellaceae</taxon>
        <taxon>Coemansia</taxon>
    </lineage>
</organism>
<reference evidence="5" key="1">
    <citation type="submission" date="2022-07" db="EMBL/GenBank/DDBJ databases">
        <title>Phylogenomic reconstructions and comparative analyses of Kickxellomycotina fungi.</title>
        <authorList>
            <person name="Reynolds N.K."/>
            <person name="Stajich J.E."/>
            <person name="Barry K."/>
            <person name="Grigoriev I.V."/>
            <person name="Crous P."/>
            <person name="Smith M.E."/>
        </authorList>
    </citation>
    <scope>NUCLEOTIDE SEQUENCE</scope>
    <source>
        <strain evidence="5">NRRL 1565</strain>
    </source>
</reference>
<feature type="region of interest" description="Disordered" evidence="3">
    <location>
        <begin position="140"/>
        <end position="381"/>
    </location>
</feature>
<comment type="caution">
    <text evidence="5">The sequence shown here is derived from an EMBL/GenBank/DDBJ whole genome shotgun (WGS) entry which is preliminary data.</text>
</comment>
<evidence type="ECO:0000256" key="1">
    <source>
        <dbReference type="ARBA" id="ARBA00022884"/>
    </source>
</evidence>
<feature type="compositionally biased region" description="Low complexity" evidence="3">
    <location>
        <begin position="313"/>
        <end position="323"/>
    </location>
</feature>
<feature type="region of interest" description="Disordered" evidence="3">
    <location>
        <begin position="87"/>
        <end position="119"/>
    </location>
</feature>
<evidence type="ECO:0000256" key="2">
    <source>
        <dbReference type="PROSITE-ProRule" id="PRU00176"/>
    </source>
</evidence>
<feature type="compositionally biased region" description="Low complexity" evidence="3">
    <location>
        <begin position="189"/>
        <end position="200"/>
    </location>
</feature>
<dbReference type="InterPro" id="IPR012677">
    <property type="entry name" value="Nucleotide-bd_a/b_plait_sf"/>
</dbReference>
<sequence>MPRDPSFSLHVSRIGKNVKADDLKAAFEKFGKIKDVYVPLDYYTKVSRGFGYVEFYERKDAEKAYDRRDSVMVLKKPVTIEFARGMRKSSREMRINERYPQQKQKQGPSQPPSSPSQEFLDSVSFHTSRMCVGGVGPAHYSRSYSRSSSVSRSRSPAKSQGRSGRRYSPSRGRRTRDSRGGRSSRRRSPSVSSYSDSSSRSRSRSYSRSRSPSRSRRHRRERSVSYSRSRSSSRDASSRSRSRSPTPSRDTGKRDTRRRDSGRRDTGRRDADRRDAGRGDGSGQAVAQSRPVQSVPQWHQQQQAAGSREGTCTPSPRRTPSPRQMAESEPSPADDAAAKTNGGGGSGFAAPIPVPNDGMDVSSDGEDNDIGNISHPQSFFE</sequence>
<protein>
    <recommendedName>
        <fullName evidence="4">RRM domain-containing protein</fullName>
    </recommendedName>
</protein>
<dbReference type="GO" id="GO:0005737">
    <property type="term" value="C:cytoplasm"/>
    <property type="evidence" value="ECO:0007669"/>
    <property type="project" value="TreeGrafter"/>
</dbReference>
<accession>A0A9W8I5N8</accession>
<feature type="domain" description="RRM" evidence="4">
    <location>
        <begin position="7"/>
        <end position="85"/>
    </location>
</feature>
<evidence type="ECO:0000259" key="4">
    <source>
        <dbReference type="PROSITE" id="PS50102"/>
    </source>
</evidence>
<gene>
    <name evidence="5" type="ORF">H4R20_000195</name>
</gene>
<dbReference type="InterPro" id="IPR035979">
    <property type="entry name" value="RBD_domain_sf"/>
</dbReference>
<dbReference type="PROSITE" id="PS50102">
    <property type="entry name" value="RRM"/>
    <property type="match status" value="1"/>
</dbReference>
<feature type="compositionally biased region" description="Basic and acidic residues" evidence="3">
    <location>
        <begin position="250"/>
        <end position="278"/>
    </location>
</feature>
<dbReference type="EMBL" id="JANBUO010000005">
    <property type="protein sequence ID" value="KAJ2809292.1"/>
    <property type="molecule type" value="Genomic_DNA"/>
</dbReference>
<dbReference type="SUPFAM" id="SSF54928">
    <property type="entry name" value="RNA-binding domain, RBD"/>
    <property type="match status" value="1"/>
</dbReference>
<evidence type="ECO:0000313" key="5">
    <source>
        <dbReference type="EMBL" id="KAJ2809292.1"/>
    </source>
</evidence>
<dbReference type="GO" id="GO:0061574">
    <property type="term" value="C:ASAP complex"/>
    <property type="evidence" value="ECO:0007669"/>
    <property type="project" value="TreeGrafter"/>
</dbReference>
<dbReference type="GO" id="GO:0003723">
    <property type="term" value="F:RNA binding"/>
    <property type="evidence" value="ECO:0007669"/>
    <property type="project" value="UniProtKB-UniRule"/>
</dbReference>
<dbReference type="GO" id="GO:0005654">
    <property type="term" value="C:nucleoplasm"/>
    <property type="evidence" value="ECO:0007669"/>
    <property type="project" value="TreeGrafter"/>
</dbReference>
<dbReference type="PANTHER" id="PTHR15481:SF0">
    <property type="entry name" value="LD23870P-RELATED"/>
    <property type="match status" value="1"/>
</dbReference>
<evidence type="ECO:0000313" key="6">
    <source>
        <dbReference type="Proteomes" id="UP001140094"/>
    </source>
</evidence>